<sequence length="331" mass="35936">MTITQSVPFALEATGVERRFPLPQEKLFGHRRYLHAVDGIDVRVEPGRTLGVVGESGCGKSTLGRVLVGLDKADAGTIRWNGTPAGAHTGAVQAVFQDPASALNPRRTIAQAIGEALPRMSRSARTTRIGELMGMVDLDPALMSRYPHELSGGQQQRVCIARAIASDPALILLDEAVSSLDASLQMQVIELLRDLQERTGAAFIFISHDLRAVRGISDWIAVMYLGQIVELAPADEFDDQLRHPYSVALRSAEPSIPGDEFQPERIILEGDPPSAVERPVGCRFASRCPVAQDRCRVEAPELVHDDDGRAVRCHFPGSLQLARRVVEGADA</sequence>
<dbReference type="InterPro" id="IPR027417">
    <property type="entry name" value="P-loop_NTPase"/>
</dbReference>
<dbReference type="InterPro" id="IPR013563">
    <property type="entry name" value="Oligopep_ABC_C"/>
</dbReference>
<evidence type="ECO:0000259" key="5">
    <source>
        <dbReference type="PROSITE" id="PS50893"/>
    </source>
</evidence>
<dbReference type="PROSITE" id="PS50893">
    <property type="entry name" value="ABC_TRANSPORTER_2"/>
    <property type="match status" value="1"/>
</dbReference>
<comment type="similarity">
    <text evidence="1">Belongs to the ABC transporter superfamily.</text>
</comment>
<dbReference type="SUPFAM" id="SSF52540">
    <property type="entry name" value="P-loop containing nucleoside triphosphate hydrolases"/>
    <property type="match status" value="1"/>
</dbReference>
<dbReference type="CDD" id="cd03257">
    <property type="entry name" value="ABC_NikE_OppD_transporters"/>
    <property type="match status" value="1"/>
</dbReference>
<dbReference type="Proteomes" id="UP001230289">
    <property type="component" value="Unassembled WGS sequence"/>
</dbReference>
<evidence type="ECO:0000313" key="6">
    <source>
        <dbReference type="EMBL" id="MDQ4214539.1"/>
    </source>
</evidence>
<evidence type="ECO:0000256" key="3">
    <source>
        <dbReference type="ARBA" id="ARBA00022741"/>
    </source>
</evidence>
<proteinExistence type="inferred from homology"/>
<dbReference type="EMBL" id="JAVFCB010000006">
    <property type="protein sequence ID" value="MDQ4214539.1"/>
    <property type="molecule type" value="Genomic_DNA"/>
</dbReference>
<dbReference type="SMART" id="SM00382">
    <property type="entry name" value="AAA"/>
    <property type="match status" value="1"/>
</dbReference>
<dbReference type="Pfam" id="PF00005">
    <property type="entry name" value="ABC_tran"/>
    <property type="match status" value="1"/>
</dbReference>
<keyword evidence="3" id="KW-0547">Nucleotide-binding</keyword>
<name>A0ABU0XHE5_9MICO</name>
<dbReference type="InterPro" id="IPR050319">
    <property type="entry name" value="ABC_transp_ATP-bind"/>
</dbReference>
<dbReference type="Pfam" id="PF08352">
    <property type="entry name" value="oligo_HPY"/>
    <property type="match status" value="1"/>
</dbReference>
<dbReference type="PROSITE" id="PS00211">
    <property type="entry name" value="ABC_TRANSPORTER_1"/>
    <property type="match status" value="1"/>
</dbReference>
<dbReference type="GO" id="GO:0005524">
    <property type="term" value="F:ATP binding"/>
    <property type="evidence" value="ECO:0007669"/>
    <property type="project" value="UniProtKB-KW"/>
</dbReference>
<accession>A0ABU0XHE5</accession>
<dbReference type="RefSeq" id="WP_308489483.1">
    <property type="nucleotide sequence ID" value="NZ_JAVFCB010000006.1"/>
</dbReference>
<comment type="caution">
    <text evidence="6">The sequence shown here is derived from an EMBL/GenBank/DDBJ whole genome shotgun (WGS) entry which is preliminary data.</text>
</comment>
<gene>
    <name evidence="6" type="ORF">RBR11_11510</name>
</gene>
<dbReference type="InterPro" id="IPR003593">
    <property type="entry name" value="AAA+_ATPase"/>
</dbReference>
<dbReference type="Gene3D" id="3.40.50.300">
    <property type="entry name" value="P-loop containing nucleotide triphosphate hydrolases"/>
    <property type="match status" value="1"/>
</dbReference>
<keyword evidence="4 6" id="KW-0067">ATP-binding</keyword>
<dbReference type="InterPro" id="IPR017871">
    <property type="entry name" value="ABC_transporter-like_CS"/>
</dbReference>
<protein>
    <submittedName>
        <fullName evidence="6">ABC transporter ATP-binding protein</fullName>
    </submittedName>
</protein>
<dbReference type="NCBIfam" id="TIGR01727">
    <property type="entry name" value="oligo_HPY"/>
    <property type="match status" value="1"/>
</dbReference>
<organism evidence="6 7">
    <name type="scientific">Microbacterium capsulatum</name>
    <dbReference type="NCBI Taxonomy" id="3041921"/>
    <lineage>
        <taxon>Bacteria</taxon>
        <taxon>Bacillati</taxon>
        <taxon>Actinomycetota</taxon>
        <taxon>Actinomycetes</taxon>
        <taxon>Micrococcales</taxon>
        <taxon>Microbacteriaceae</taxon>
        <taxon>Microbacterium</taxon>
    </lineage>
</organism>
<evidence type="ECO:0000256" key="4">
    <source>
        <dbReference type="ARBA" id="ARBA00022840"/>
    </source>
</evidence>
<dbReference type="PANTHER" id="PTHR43776">
    <property type="entry name" value="TRANSPORT ATP-BINDING PROTEIN"/>
    <property type="match status" value="1"/>
</dbReference>
<keyword evidence="2" id="KW-0813">Transport</keyword>
<evidence type="ECO:0000313" key="7">
    <source>
        <dbReference type="Proteomes" id="UP001230289"/>
    </source>
</evidence>
<evidence type="ECO:0000256" key="1">
    <source>
        <dbReference type="ARBA" id="ARBA00005417"/>
    </source>
</evidence>
<evidence type="ECO:0000256" key="2">
    <source>
        <dbReference type="ARBA" id="ARBA00022448"/>
    </source>
</evidence>
<feature type="domain" description="ABC transporter" evidence="5">
    <location>
        <begin position="22"/>
        <end position="250"/>
    </location>
</feature>
<dbReference type="InterPro" id="IPR003439">
    <property type="entry name" value="ABC_transporter-like_ATP-bd"/>
</dbReference>
<keyword evidence="7" id="KW-1185">Reference proteome</keyword>
<dbReference type="PANTHER" id="PTHR43776:SF7">
    <property type="entry name" value="D,D-DIPEPTIDE TRANSPORT ATP-BINDING PROTEIN DDPF-RELATED"/>
    <property type="match status" value="1"/>
</dbReference>
<reference evidence="6 7" key="1">
    <citation type="submission" date="2023-08" db="EMBL/GenBank/DDBJ databases">
        <title>Microbacterium sp. nov., isolated from a waste landfill.</title>
        <authorList>
            <person name="Wen W."/>
        </authorList>
    </citation>
    <scope>NUCLEOTIDE SEQUENCE [LARGE SCALE GENOMIC DNA]</scope>
    <source>
        <strain evidence="6 7">ASV81</strain>
    </source>
</reference>